<gene>
    <name evidence="2" type="ORF">NLI96_g12261</name>
</gene>
<evidence type="ECO:0000313" key="3">
    <source>
        <dbReference type="Proteomes" id="UP001212997"/>
    </source>
</evidence>
<feature type="compositionally biased region" description="Pro residues" evidence="1">
    <location>
        <begin position="135"/>
        <end position="144"/>
    </location>
</feature>
<protein>
    <submittedName>
        <fullName evidence="2">Uncharacterized protein</fullName>
    </submittedName>
</protein>
<reference evidence="2" key="1">
    <citation type="submission" date="2022-07" db="EMBL/GenBank/DDBJ databases">
        <title>Genome Sequence of Physisporinus lineatus.</title>
        <authorList>
            <person name="Buettner E."/>
        </authorList>
    </citation>
    <scope>NUCLEOTIDE SEQUENCE</scope>
    <source>
        <strain evidence="2">VT162</strain>
    </source>
</reference>
<evidence type="ECO:0000313" key="2">
    <source>
        <dbReference type="EMBL" id="KAJ3474775.1"/>
    </source>
</evidence>
<dbReference type="AlphaFoldDB" id="A0AAD5Y7R7"/>
<dbReference type="Proteomes" id="UP001212997">
    <property type="component" value="Unassembled WGS sequence"/>
</dbReference>
<dbReference type="EMBL" id="JANAWD010000985">
    <property type="protein sequence ID" value="KAJ3474775.1"/>
    <property type="molecule type" value="Genomic_DNA"/>
</dbReference>
<comment type="caution">
    <text evidence="2">The sequence shown here is derived from an EMBL/GenBank/DDBJ whole genome shotgun (WGS) entry which is preliminary data.</text>
</comment>
<evidence type="ECO:0000256" key="1">
    <source>
        <dbReference type="SAM" id="MobiDB-lite"/>
    </source>
</evidence>
<sequence>MSSRSKTKDRGPASRDLGPTARDFGNFPEVALMMQLAEVEEKDLKKTFVEVMTTLQNFNEIDYCIGFMIRAMRDADVKKHPNAAWLLQALEVSLSDAVVLKALREAHEPERVAFKTAIDRVMGLLKLAPEPVFGPPAPLPPKGTPLPDHTRPSIPLAPTPPPSPTIQSGWQMPFGLGDVVNTIHSSCVAASQG</sequence>
<feature type="region of interest" description="Disordered" evidence="1">
    <location>
        <begin position="1"/>
        <end position="22"/>
    </location>
</feature>
<accession>A0AAD5Y7R7</accession>
<feature type="compositionally biased region" description="Basic and acidic residues" evidence="1">
    <location>
        <begin position="1"/>
        <end position="13"/>
    </location>
</feature>
<name>A0AAD5Y7R7_9APHY</name>
<feature type="region of interest" description="Disordered" evidence="1">
    <location>
        <begin position="135"/>
        <end position="166"/>
    </location>
</feature>
<feature type="compositionally biased region" description="Pro residues" evidence="1">
    <location>
        <begin position="155"/>
        <end position="164"/>
    </location>
</feature>
<keyword evidence="3" id="KW-1185">Reference proteome</keyword>
<organism evidence="2 3">
    <name type="scientific">Meripilus lineatus</name>
    <dbReference type="NCBI Taxonomy" id="2056292"/>
    <lineage>
        <taxon>Eukaryota</taxon>
        <taxon>Fungi</taxon>
        <taxon>Dikarya</taxon>
        <taxon>Basidiomycota</taxon>
        <taxon>Agaricomycotina</taxon>
        <taxon>Agaricomycetes</taxon>
        <taxon>Polyporales</taxon>
        <taxon>Meripilaceae</taxon>
        <taxon>Meripilus</taxon>
    </lineage>
</organism>
<proteinExistence type="predicted"/>